<dbReference type="PROSITE" id="PS51819">
    <property type="entry name" value="VOC"/>
    <property type="match status" value="1"/>
</dbReference>
<reference evidence="2" key="1">
    <citation type="submission" date="2018-05" db="EMBL/GenBank/DDBJ databases">
        <authorList>
            <person name="Lanie J.A."/>
            <person name="Ng W.-L."/>
            <person name="Kazmierczak K.M."/>
            <person name="Andrzejewski T.M."/>
            <person name="Davidsen T.M."/>
            <person name="Wayne K.J."/>
            <person name="Tettelin H."/>
            <person name="Glass J.I."/>
            <person name="Rusch D."/>
            <person name="Podicherti R."/>
            <person name="Tsui H.-C.T."/>
            <person name="Winkler M.E."/>
        </authorList>
    </citation>
    <scope>NUCLEOTIDE SEQUENCE</scope>
</reference>
<proteinExistence type="predicted"/>
<gene>
    <name evidence="2" type="ORF">METZ01_LOCUS445108</name>
</gene>
<dbReference type="Pfam" id="PF00903">
    <property type="entry name" value="Glyoxalase"/>
    <property type="match status" value="1"/>
</dbReference>
<dbReference type="InterPro" id="IPR004360">
    <property type="entry name" value="Glyas_Fos-R_dOase_dom"/>
</dbReference>
<evidence type="ECO:0000313" key="2">
    <source>
        <dbReference type="EMBL" id="SVD92254.1"/>
    </source>
</evidence>
<name>A0A382Z9U2_9ZZZZ</name>
<dbReference type="AlphaFoldDB" id="A0A382Z9U2"/>
<dbReference type="InterPro" id="IPR037523">
    <property type="entry name" value="VOC_core"/>
</dbReference>
<dbReference type="PANTHER" id="PTHR33993:SF14">
    <property type="entry name" value="GB|AAF24581.1"/>
    <property type="match status" value="1"/>
</dbReference>
<accession>A0A382Z9U2</accession>
<dbReference type="Gene3D" id="3.10.180.10">
    <property type="entry name" value="2,3-Dihydroxybiphenyl 1,2-Dioxygenase, domain 1"/>
    <property type="match status" value="1"/>
</dbReference>
<dbReference type="PANTHER" id="PTHR33993">
    <property type="entry name" value="GLYOXALASE-RELATED"/>
    <property type="match status" value="1"/>
</dbReference>
<dbReference type="EMBL" id="UINC01182188">
    <property type="protein sequence ID" value="SVD92254.1"/>
    <property type="molecule type" value="Genomic_DNA"/>
</dbReference>
<dbReference type="InterPro" id="IPR029068">
    <property type="entry name" value="Glyas_Bleomycin-R_OHBP_Dase"/>
</dbReference>
<dbReference type="InterPro" id="IPR052164">
    <property type="entry name" value="Anthracycline_SecMetBiosynth"/>
</dbReference>
<protein>
    <recommendedName>
        <fullName evidence="1">VOC domain-containing protein</fullName>
    </recommendedName>
</protein>
<dbReference type="SUPFAM" id="SSF54593">
    <property type="entry name" value="Glyoxalase/Bleomycin resistance protein/Dihydroxybiphenyl dioxygenase"/>
    <property type="match status" value="1"/>
</dbReference>
<organism evidence="2">
    <name type="scientific">marine metagenome</name>
    <dbReference type="NCBI Taxonomy" id="408172"/>
    <lineage>
        <taxon>unclassified sequences</taxon>
        <taxon>metagenomes</taxon>
        <taxon>ecological metagenomes</taxon>
    </lineage>
</organism>
<sequence>MINKIGFISYSVSNLRQSIEFYQDLLGLELLLSDDRWAEFNISGQRLAIHKRNYEEVTGDQPGSTVYFEANPIEDAVKKLRDKGVKFRGEIEVYSYGKLVLFLDPDKNPLGLYEPPAKN</sequence>
<feature type="domain" description="VOC" evidence="1">
    <location>
        <begin position="4"/>
        <end position="115"/>
    </location>
</feature>
<evidence type="ECO:0000259" key="1">
    <source>
        <dbReference type="PROSITE" id="PS51819"/>
    </source>
</evidence>